<dbReference type="VEuPathDB" id="TriTrypDB:TvY486_1007880"/>
<organism evidence="2">
    <name type="scientific">Trypanosoma vivax (strain Y486)</name>
    <dbReference type="NCBI Taxonomy" id="1055687"/>
    <lineage>
        <taxon>Eukaryota</taxon>
        <taxon>Discoba</taxon>
        <taxon>Euglenozoa</taxon>
        <taxon>Kinetoplastea</taxon>
        <taxon>Metakinetoplastina</taxon>
        <taxon>Trypanosomatida</taxon>
        <taxon>Trypanosomatidae</taxon>
        <taxon>Trypanosoma</taxon>
        <taxon>Duttonella</taxon>
    </lineage>
</organism>
<evidence type="ECO:0000256" key="1">
    <source>
        <dbReference type="SAM" id="Phobius"/>
    </source>
</evidence>
<keyword evidence="1" id="KW-0472">Membrane</keyword>
<gene>
    <name evidence="2" type="ORF">TVY486_1007880</name>
</gene>
<accession>G0U785</accession>
<dbReference type="AlphaFoldDB" id="G0U785"/>
<reference evidence="2" key="1">
    <citation type="journal article" date="2012" name="Proc. Natl. Acad. Sci. U.S.A.">
        <title>Antigenic diversity is generated by distinct evolutionary mechanisms in African trypanosome species.</title>
        <authorList>
            <person name="Jackson A.P."/>
            <person name="Berry A."/>
            <person name="Aslett M."/>
            <person name="Allison H.C."/>
            <person name="Burton P."/>
            <person name="Vavrova-Anderson J."/>
            <person name="Brown R."/>
            <person name="Browne H."/>
            <person name="Corton N."/>
            <person name="Hauser H."/>
            <person name="Gamble J."/>
            <person name="Gilderthorp R."/>
            <person name="Marcello L."/>
            <person name="McQuillan J."/>
            <person name="Otto T.D."/>
            <person name="Quail M.A."/>
            <person name="Sanders M.J."/>
            <person name="van Tonder A."/>
            <person name="Ginger M.L."/>
            <person name="Field M.C."/>
            <person name="Barry J.D."/>
            <person name="Hertz-Fowler C."/>
            <person name="Berriman M."/>
        </authorList>
    </citation>
    <scope>NUCLEOTIDE SEQUENCE</scope>
    <source>
        <strain evidence="2">Y486</strain>
    </source>
</reference>
<dbReference type="OMA" id="HIDFGMV"/>
<evidence type="ECO:0000313" key="2">
    <source>
        <dbReference type="EMBL" id="CCC51742.1"/>
    </source>
</evidence>
<dbReference type="EMBL" id="HE573026">
    <property type="protein sequence ID" value="CCC51742.1"/>
    <property type="molecule type" value="Genomic_DNA"/>
</dbReference>
<name>G0U785_TRYVY</name>
<keyword evidence="1" id="KW-1133">Transmembrane helix</keyword>
<keyword evidence="1" id="KW-0812">Transmembrane</keyword>
<sequence length="244" mass="28583">METAQKTHLTGVLLTDLWRGPLHAESRTRGRLGHIDFGMVVPPARAFIYYSLCPFLCYPLALLHLWGYYRCLRTLVMPKYYKEDRYASHVIYGVQKRVYDSVQRRLHESVVTDAQEIKRALEVAKEERNHFVDDPKAAGVAYLITEQKILRAEAFFTGENWAWAFVSDSLRYLMPAALAYLFVPSCGRLFVDMKLWAQGRLHWRQLRHPVLNFFKSYRDYNDAITRINVTKPPAKGKRPWTRNL</sequence>
<protein>
    <submittedName>
        <fullName evidence="2">Uncharacterized protein</fullName>
    </submittedName>
</protein>
<proteinExistence type="predicted"/>
<feature type="transmembrane region" description="Helical" evidence="1">
    <location>
        <begin position="47"/>
        <end position="69"/>
    </location>
</feature>